<dbReference type="InterPro" id="IPR006222">
    <property type="entry name" value="GCVT_N"/>
</dbReference>
<organism evidence="4 5">
    <name type="scientific">Meiothermus granaticius NBRC 107808</name>
    <dbReference type="NCBI Taxonomy" id="1227551"/>
    <lineage>
        <taxon>Bacteria</taxon>
        <taxon>Thermotogati</taxon>
        <taxon>Deinococcota</taxon>
        <taxon>Deinococci</taxon>
        <taxon>Thermales</taxon>
        <taxon>Thermaceae</taxon>
        <taxon>Meiothermus</taxon>
    </lineage>
</organism>
<dbReference type="InterPro" id="IPR045179">
    <property type="entry name" value="YgfZ/GcvT"/>
</dbReference>
<dbReference type="AlphaFoldDB" id="A0A399F2P8"/>
<dbReference type="PIRSF" id="PIRSF006487">
    <property type="entry name" value="GcvT"/>
    <property type="match status" value="1"/>
</dbReference>
<dbReference type="SUPFAM" id="SSF103025">
    <property type="entry name" value="Folate-binding domain"/>
    <property type="match status" value="1"/>
</dbReference>
<dbReference type="PANTHER" id="PTHR22602">
    <property type="entry name" value="TRANSFERASE CAF17, MITOCHONDRIAL-RELATED"/>
    <property type="match status" value="1"/>
</dbReference>
<dbReference type="Pfam" id="PF01571">
    <property type="entry name" value="GCV_T"/>
    <property type="match status" value="1"/>
</dbReference>
<dbReference type="InterPro" id="IPR013977">
    <property type="entry name" value="GcvT_C"/>
</dbReference>
<evidence type="ECO:0000313" key="4">
    <source>
        <dbReference type="EMBL" id="RIH91017.1"/>
    </source>
</evidence>
<dbReference type="InterPro" id="IPR029043">
    <property type="entry name" value="GcvT/YgfZ_C"/>
</dbReference>
<feature type="domain" description="Aminomethyltransferase C-terminal" evidence="3">
    <location>
        <begin position="262"/>
        <end position="312"/>
    </location>
</feature>
<dbReference type="InterPro" id="IPR017703">
    <property type="entry name" value="YgfZ/GCV_T_CS"/>
</dbReference>
<gene>
    <name evidence="4" type="primary">ygfZ</name>
    <name evidence="4" type="ORF">Mgrana_03090</name>
</gene>
<dbReference type="GO" id="GO:0016226">
    <property type="term" value="P:iron-sulfur cluster assembly"/>
    <property type="evidence" value="ECO:0007669"/>
    <property type="project" value="TreeGrafter"/>
</dbReference>
<sequence>MLRALYESLGAQWQPEGPEGPWRFGPPQEELETLEYGAALLDFSEYGVIAVGGADRKEFLHNQCTSEIKGLPEGAWLETLFLNNRGQIEHAGLVFNAGERLIVVSRNASGLAARFRRYIIFDQVQIEEVPERLVLRLQGHGATAVAQALGEIPGRWSGSSTEPNWLLRDEQGLWLLPQAPEAEALVRRLLEAGARLVGRQAWLVWRVEQGVPDLEEALGELPQEVGWEGRVNFKKGCYLGQEIMARLEARGNPRHELMALLGQRDLRTGAEVFRFGKPVGKVGTAVESPSWGAIALGVLRKELRPGDQVEIEGWSATVARLPLDSF</sequence>
<dbReference type="Proteomes" id="UP000266178">
    <property type="component" value="Unassembled WGS sequence"/>
</dbReference>
<dbReference type="EMBL" id="QWLB01000064">
    <property type="protein sequence ID" value="RIH91017.1"/>
    <property type="molecule type" value="Genomic_DNA"/>
</dbReference>
<dbReference type="PANTHER" id="PTHR22602:SF0">
    <property type="entry name" value="TRANSFERASE CAF17, MITOCHONDRIAL-RELATED"/>
    <property type="match status" value="1"/>
</dbReference>
<dbReference type="NCBIfam" id="TIGR03317">
    <property type="entry name" value="ygfZ_signature"/>
    <property type="match status" value="1"/>
</dbReference>
<comment type="caution">
    <text evidence="4">The sequence shown here is derived from an EMBL/GenBank/DDBJ whole genome shotgun (WGS) entry which is preliminary data.</text>
</comment>
<reference evidence="4 5" key="1">
    <citation type="submission" date="2018-08" db="EMBL/GenBank/DDBJ databases">
        <title>Meiothermus granaticius genome AF-68 sequencing project.</title>
        <authorList>
            <person name="Da Costa M.S."/>
            <person name="Albuquerque L."/>
            <person name="Raposo P."/>
            <person name="Froufe H.J.C."/>
            <person name="Barroso C.S."/>
            <person name="Egas C."/>
        </authorList>
    </citation>
    <scope>NUCLEOTIDE SEQUENCE [LARGE SCALE GENOMIC DNA]</scope>
    <source>
        <strain evidence="4 5">AF-68</strain>
    </source>
</reference>
<accession>A0A399F2P8</accession>
<keyword evidence="5" id="KW-1185">Reference proteome</keyword>
<name>A0A399F2P8_9DEIN</name>
<dbReference type="InterPro" id="IPR027266">
    <property type="entry name" value="TrmE/GcvT-like"/>
</dbReference>
<proteinExistence type="predicted"/>
<dbReference type="SUPFAM" id="SSF101790">
    <property type="entry name" value="Aminomethyltransferase beta-barrel domain"/>
    <property type="match status" value="1"/>
</dbReference>
<evidence type="ECO:0000259" key="2">
    <source>
        <dbReference type="Pfam" id="PF01571"/>
    </source>
</evidence>
<protein>
    <submittedName>
        <fullName evidence="4">tRNA-modifying protein YgfZ</fullName>
    </submittedName>
</protein>
<dbReference type="Gene3D" id="3.30.1360.120">
    <property type="entry name" value="Probable tRNA modification gtpase trme, domain 1"/>
    <property type="match status" value="1"/>
</dbReference>
<evidence type="ECO:0000259" key="3">
    <source>
        <dbReference type="Pfam" id="PF08669"/>
    </source>
</evidence>
<dbReference type="RefSeq" id="WP_119358520.1">
    <property type="nucleotide sequence ID" value="NZ_BJXM01000027.1"/>
</dbReference>
<evidence type="ECO:0000313" key="5">
    <source>
        <dbReference type="Proteomes" id="UP000266178"/>
    </source>
</evidence>
<dbReference type="OrthoDB" id="9796287at2"/>
<keyword evidence="1" id="KW-0809">Transit peptide</keyword>
<dbReference type="Pfam" id="PF08669">
    <property type="entry name" value="GCV_T_C"/>
    <property type="match status" value="1"/>
</dbReference>
<feature type="domain" description="GCVT N-terminal" evidence="2">
    <location>
        <begin position="9"/>
        <end position="150"/>
    </location>
</feature>
<evidence type="ECO:0000256" key="1">
    <source>
        <dbReference type="ARBA" id="ARBA00022946"/>
    </source>
</evidence>